<evidence type="ECO:0000313" key="2">
    <source>
        <dbReference type="EMBL" id="OIQ71462.1"/>
    </source>
</evidence>
<reference evidence="2" key="1">
    <citation type="submission" date="2016-10" db="EMBL/GenBank/DDBJ databases">
        <title>Sequence of Gallionella enrichment culture.</title>
        <authorList>
            <person name="Poehlein A."/>
            <person name="Muehling M."/>
            <person name="Daniel R."/>
        </authorList>
    </citation>
    <scope>NUCLEOTIDE SEQUENCE</scope>
</reference>
<feature type="region of interest" description="Disordered" evidence="1">
    <location>
        <begin position="136"/>
        <end position="166"/>
    </location>
</feature>
<gene>
    <name evidence="2" type="ORF">GALL_469200</name>
</gene>
<dbReference type="EMBL" id="MLJW01003715">
    <property type="protein sequence ID" value="OIQ71462.1"/>
    <property type="molecule type" value="Genomic_DNA"/>
</dbReference>
<sequence>MAGGLDLEIGAAEFAVVAALDLAAELGRHGHLAVADPEHGNPGIEDCLRGARRAFLVHGFRAAGEDHGLRLHRKKRRFRLLERHDFGVNALPAHPARDQLRHLTAEIDDQNLVMRRGHLGAPLAGWLGCCHGQELRDGDPSRNPSKPPWRGWSTNFQACHSTTPSP</sequence>
<proteinExistence type="predicted"/>
<protein>
    <submittedName>
        <fullName evidence="2">Uncharacterized protein</fullName>
    </submittedName>
</protein>
<feature type="compositionally biased region" description="Polar residues" evidence="1">
    <location>
        <begin position="152"/>
        <end position="166"/>
    </location>
</feature>
<evidence type="ECO:0000256" key="1">
    <source>
        <dbReference type="SAM" id="MobiDB-lite"/>
    </source>
</evidence>
<name>A0A1J5PIX3_9ZZZZ</name>
<accession>A0A1J5PIX3</accession>
<comment type="caution">
    <text evidence="2">The sequence shown here is derived from an EMBL/GenBank/DDBJ whole genome shotgun (WGS) entry which is preliminary data.</text>
</comment>
<dbReference type="AlphaFoldDB" id="A0A1J5PIX3"/>
<organism evidence="2">
    <name type="scientific">mine drainage metagenome</name>
    <dbReference type="NCBI Taxonomy" id="410659"/>
    <lineage>
        <taxon>unclassified sequences</taxon>
        <taxon>metagenomes</taxon>
        <taxon>ecological metagenomes</taxon>
    </lineage>
</organism>